<organism evidence="1 2">
    <name type="scientific">Coemansia linderi</name>
    <dbReference type="NCBI Taxonomy" id="2663919"/>
    <lineage>
        <taxon>Eukaryota</taxon>
        <taxon>Fungi</taxon>
        <taxon>Fungi incertae sedis</taxon>
        <taxon>Zoopagomycota</taxon>
        <taxon>Kickxellomycotina</taxon>
        <taxon>Kickxellomycetes</taxon>
        <taxon>Kickxellales</taxon>
        <taxon>Kickxellaceae</taxon>
        <taxon>Coemansia</taxon>
    </lineage>
</organism>
<evidence type="ECO:0000313" key="2">
    <source>
        <dbReference type="Proteomes" id="UP001140066"/>
    </source>
</evidence>
<gene>
    <name evidence="1" type="ORF">GGI18_002022</name>
</gene>
<comment type="caution">
    <text evidence="1">The sequence shown here is derived from an EMBL/GenBank/DDBJ whole genome shotgun (WGS) entry which is preliminary data.</text>
</comment>
<protein>
    <submittedName>
        <fullName evidence="1">Uncharacterized protein</fullName>
    </submittedName>
</protein>
<keyword evidence="2" id="KW-1185">Reference proteome</keyword>
<accession>A0ACC1KHE7</accession>
<sequence length="113" mass="12967">MLFPTQLLRAQSQRRPQFGDRNLPRLDRLPSDKFRGMSRRQVCWTVIIVTVPLVVLYSSIVYKRLVLGEERRKPFREGGLESGYLLDNIASAPRPPRASSQSEKRPAGDDDKN</sequence>
<reference evidence="1" key="1">
    <citation type="submission" date="2022-07" db="EMBL/GenBank/DDBJ databases">
        <title>Phylogenomic reconstructions and comparative analyses of Kickxellomycotina fungi.</title>
        <authorList>
            <person name="Reynolds N.K."/>
            <person name="Stajich J.E."/>
            <person name="Barry K."/>
            <person name="Grigoriev I.V."/>
            <person name="Crous P."/>
            <person name="Smith M.E."/>
        </authorList>
    </citation>
    <scope>NUCLEOTIDE SEQUENCE</scope>
    <source>
        <strain evidence="1">BCRC 34191</strain>
    </source>
</reference>
<dbReference type="Proteomes" id="UP001140066">
    <property type="component" value="Unassembled WGS sequence"/>
</dbReference>
<proteinExistence type="predicted"/>
<name>A0ACC1KHE7_9FUNG</name>
<evidence type="ECO:0000313" key="1">
    <source>
        <dbReference type="EMBL" id="KAJ2790079.1"/>
    </source>
</evidence>
<dbReference type="EMBL" id="JANBUK010000414">
    <property type="protein sequence ID" value="KAJ2790079.1"/>
    <property type="molecule type" value="Genomic_DNA"/>
</dbReference>